<sequence length="224" mass="24943">GLRPLHVRPGDRQRRRGPLQLPHGVRAPAGLPQGPRRPDAPARGRPGRDQGDRGRPRGRAARADPHEDELARGPQVHPRALPRLPGGRPDRAQPARHLLPRPRGRGRQRDDRRVLRGRALPRALADLRLRARGRDVRLPRLGRPHAAQPRHPRRAPDQGGGRRPARRPRRRARPLPGRRHERVGPAARPHVGAPHPGSRRAAQRPPRAHARPRGAREGAGDRGV</sequence>
<reference evidence="2" key="1">
    <citation type="submission" date="2020-02" db="EMBL/GenBank/DDBJ databases">
        <authorList>
            <person name="Meier V. D."/>
        </authorList>
    </citation>
    <scope>NUCLEOTIDE SEQUENCE</scope>
    <source>
        <strain evidence="2">AVDCRST_MAG13</strain>
    </source>
</reference>
<protein>
    <submittedName>
        <fullName evidence="2">Polyphosphate kinase</fullName>
        <ecNumber evidence="2">2.7.4.1</ecNumber>
    </submittedName>
</protein>
<feature type="non-terminal residue" evidence="2">
    <location>
        <position position="1"/>
    </location>
</feature>
<evidence type="ECO:0000313" key="2">
    <source>
        <dbReference type="EMBL" id="CAA9503521.1"/>
    </source>
</evidence>
<feature type="non-terminal residue" evidence="2">
    <location>
        <position position="224"/>
    </location>
</feature>
<dbReference type="AlphaFoldDB" id="A0A6J4SRS8"/>
<feature type="compositionally biased region" description="Low complexity" evidence="1">
    <location>
        <begin position="78"/>
        <end position="87"/>
    </location>
</feature>
<feature type="compositionally biased region" description="Basic and acidic residues" evidence="1">
    <location>
        <begin position="36"/>
        <end position="71"/>
    </location>
</feature>
<feature type="compositionally biased region" description="Basic residues" evidence="1">
    <location>
        <begin position="140"/>
        <end position="153"/>
    </location>
</feature>
<feature type="compositionally biased region" description="Basic and acidic residues" evidence="1">
    <location>
        <begin position="125"/>
        <end position="138"/>
    </location>
</feature>
<feature type="compositionally biased region" description="Basic residues" evidence="1">
    <location>
        <begin position="163"/>
        <end position="181"/>
    </location>
</feature>
<gene>
    <name evidence="2" type="ORF">AVDCRST_MAG13-2401</name>
</gene>
<feature type="region of interest" description="Disordered" evidence="1">
    <location>
        <begin position="1"/>
        <end position="224"/>
    </location>
</feature>
<feature type="compositionally biased region" description="Basic residues" evidence="1">
    <location>
        <begin position="197"/>
        <end position="213"/>
    </location>
</feature>
<organism evidence="2">
    <name type="scientific">uncultured Solirubrobacteraceae bacterium</name>
    <dbReference type="NCBI Taxonomy" id="1162706"/>
    <lineage>
        <taxon>Bacteria</taxon>
        <taxon>Bacillati</taxon>
        <taxon>Actinomycetota</taxon>
        <taxon>Thermoleophilia</taxon>
        <taxon>Solirubrobacterales</taxon>
        <taxon>Solirubrobacteraceae</taxon>
        <taxon>environmental samples</taxon>
    </lineage>
</organism>
<dbReference type="GO" id="GO:0008976">
    <property type="term" value="F:polyphosphate kinase activity"/>
    <property type="evidence" value="ECO:0007669"/>
    <property type="project" value="UniProtKB-EC"/>
</dbReference>
<feature type="compositionally biased region" description="Basic and acidic residues" evidence="1">
    <location>
        <begin position="214"/>
        <end position="224"/>
    </location>
</feature>
<name>A0A6J4SRS8_9ACTN</name>
<keyword evidence="2" id="KW-0808">Transferase</keyword>
<keyword evidence="2" id="KW-0418">Kinase</keyword>
<accession>A0A6J4SRS8</accession>
<evidence type="ECO:0000256" key="1">
    <source>
        <dbReference type="SAM" id="MobiDB-lite"/>
    </source>
</evidence>
<dbReference type="EMBL" id="CADCVO010000381">
    <property type="protein sequence ID" value="CAA9503521.1"/>
    <property type="molecule type" value="Genomic_DNA"/>
</dbReference>
<proteinExistence type="predicted"/>
<dbReference type="EC" id="2.7.4.1" evidence="2"/>